<keyword evidence="2" id="KW-1185">Reference proteome</keyword>
<organism evidence="1 2">
    <name type="scientific">Cardiocondyla obscurior</name>
    <dbReference type="NCBI Taxonomy" id="286306"/>
    <lineage>
        <taxon>Eukaryota</taxon>
        <taxon>Metazoa</taxon>
        <taxon>Ecdysozoa</taxon>
        <taxon>Arthropoda</taxon>
        <taxon>Hexapoda</taxon>
        <taxon>Insecta</taxon>
        <taxon>Pterygota</taxon>
        <taxon>Neoptera</taxon>
        <taxon>Endopterygota</taxon>
        <taxon>Hymenoptera</taxon>
        <taxon>Apocrita</taxon>
        <taxon>Aculeata</taxon>
        <taxon>Formicoidea</taxon>
        <taxon>Formicidae</taxon>
        <taxon>Myrmicinae</taxon>
        <taxon>Cardiocondyla</taxon>
    </lineage>
</organism>
<protein>
    <submittedName>
        <fullName evidence="1">Uncharacterized protein</fullName>
    </submittedName>
</protein>
<dbReference type="AlphaFoldDB" id="A0AAW2FRA1"/>
<evidence type="ECO:0000313" key="1">
    <source>
        <dbReference type="EMBL" id="KAL0117818.1"/>
    </source>
</evidence>
<dbReference type="EMBL" id="JADYXP020000008">
    <property type="protein sequence ID" value="KAL0117818.1"/>
    <property type="molecule type" value="Genomic_DNA"/>
</dbReference>
<reference evidence="1 2" key="1">
    <citation type="submission" date="2023-03" db="EMBL/GenBank/DDBJ databases">
        <title>High recombination rates correlate with genetic variation in Cardiocondyla obscurior ants.</title>
        <authorList>
            <person name="Errbii M."/>
        </authorList>
    </citation>
    <scope>NUCLEOTIDE SEQUENCE [LARGE SCALE GENOMIC DNA]</scope>
    <source>
        <strain evidence="1">Alpha-2009</strain>
        <tissue evidence="1">Whole body</tissue>
    </source>
</reference>
<sequence>MYLIDTSYISYTKRYRHMLIYVAHRYVTAHVTWVRCVLKKINVPKRNVARATSRIQETSAVSGPQFLYKYILPDAMDPHAHYIVHQVVGLSHILEYRVHYKRHFLIEFLCKSITSQFSQLQIFIQSEIIK</sequence>
<name>A0AAW2FRA1_9HYME</name>
<proteinExistence type="predicted"/>
<evidence type="ECO:0000313" key="2">
    <source>
        <dbReference type="Proteomes" id="UP001430953"/>
    </source>
</evidence>
<comment type="caution">
    <text evidence="1">The sequence shown here is derived from an EMBL/GenBank/DDBJ whole genome shotgun (WGS) entry which is preliminary data.</text>
</comment>
<accession>A0AAW2FRA1</accession>
<dbReference type="Proteomes" id="UP001430953">
    <property type="component" value="Unassembled WGS sequence"/>
</dbReference>
<gene>
    <name evidence="1" type="ORF">PUN28_008897</name>
</gene>